<feature type="non-terminal residue" evidence="1">
    <location>
        <position position="106"/>
    </location>
</feature>
<gene>
    <name evidence="1" type="ORF">METZ01_LOCUS322729</name>
</gene>
<evidence type="ECO:0000313" key="1">
    <source>
        <dbReference type="EMBL" id="SVC69875.1"/>
    </source>
</evidence>
<name>A0A382PB81_9ZZZZ</name>
<accession>A0A382PB81</accession>
<proteinExistence type="predicted"/>
<organism evidence="1">
    <name type="scientific">marine metagenome</name>
    <dbReference type="NCBI Taxonomy" id="408172"/>
    <lineage>
        <taxon>unclassified sequences</taxon>
        <taxon>metagenomes</taxon>
        <taxon>ecological metagenomes</taxon>
    </lineage>
</organism>
<protein>
    <submittedName>
        <fullName evidence="1">Uncharacterized protein</fullName>
    </submittedName>
</protein>
<reference evidence="1" key="1">
    <citation type="submission" date="2018-05" db="EMBL/GenBank/DDBJ databases">
        <authorList>
            <person name="Lanie J.A."/>
            <person name="Ng W.-L."/>
            <person name="Kazmierczak K.M."/>
            <person name="Andrzejewski T.M."/>
            <person name="Davidsen T.M."/>
            <person name="Wayne K.J."/>
            <person name="Tettelin H."/>
            <person name="Glass J.I."/>
            <person name="Rusch D."/>
            <person name="Podicherti R."/>
            <person name="Tsui H.-C.T."/>
            <person name="Winkler M.E."/>
        </authorList>
    </citation>
    <scope>NUCLEOTIDE SEQUENCE</scope>
</reference>
<sequence>MLDIQDPTEARKIIRNNQYDKQTAGTASQYVQGNVCILPSKYSTNFKTFCQKNPKPCPLIGLGVKGDPKLRDLGDIDIRTDVPKYRVWEKGKIVDEPLDIKKYWNE</sequence>
<dbReference type="InterPro" id="IPR038021">
    <property type="entry name" value="Putative_hydro-lyase"/>
</dbReference>
<dbReference type="AlphaFoldDB" id="A0A382PB81"/>
<dbReference type="Gene3D" id="3.40.1640.10">
    <property type="entry name" value="PSTPO5379-like"/>
    <property type="match status" value="1"/>
</dbReference>
<dbReference type="SUPFAM" id="SSF160920">
    <property type="entry name" value="PSTPO5379-like"/>
    <property type="match status" value="1"/>
</dbReference>
<dbReference type="PANTHER" id="PTHR32022:SF10">
    <property type="entry name" value="D-GLUTAMATE CYCLASE, MITOCHONDRIAL"/>
    <property type="match status" value="1"/>
</dbReference>
<dbReference type="EMBL" id="UINC01105721">
    <property type="protein sequence ID" value="SVC69875.1"/>
    <property type="molecule type" value="Genomic_DNA"/>
</dbReference>
<dbReference type="PANTHER" id="PTHR32022">
    <property type="entry name" value="D-GLUTAMATE CYCLASE, MITOCHONDRIAL"/>
    <property type="match status" value="1"/>
</dbReference>